<comment type="caution">
    <text evidence="1">The sequence shown here is derived from an EMBL/GenBank/DDBJ whole genome shotgun (WGS) entry which is preliminary data.</text>
</comment>
<reference evidence="1 2" key="1">
    <citation type="journal article" date="2012" name="FEBS Lett.">
        <title>Anammox organism KSU-1 expresses a NirK-type copper-containing nitrite reductase instead of a NirS-type with cytochrome cd1.</title>
        <authorList>
            <person name="Hira D."/>
            <person name="Toh H."/>
            <person name="Migita C.T."/>
            <person name="Okubo H."/>
            <person name="Nishiyama T."/>
            <person name="Hattori M."/>
            <person name="Furukawa K."/>
            <person name="Fujii T."/>
        </authorList>
    </citation>
    <scope>NUCLEOTIDE SEQUENCE [LARGE SCALE GENOMIC DNA]</scope>
</reference>
<dbReference type="Proteomes" id="UP000002985">
    <property type="component" value="Unassembled WGS sequence"/>
</dbReference>
<evidence type="ECO:0000313" key="2">
    <source>
        <dbReference type="Proteomes" id="UP000002985"/>
    </source>
</evidence>
<name>I3INV7_9BACT</name>
<keyword evidence="2" id="KW-1185">Reference proteome</keyword>
<organism evidence="1 2">
    <name type="scientific">Candidatus Jettenia caeni</name>
    <dbReference type="NCBI Taxonomy" id="247490"/>
    <lineage>
        <taxon>Bacteria</taxon>
        <taxon>Pseudomonadati</taxon>
        <taxon>Planctomycetota</taxon>
        <taxon>Candidatus Brocadiia</taxon>
        <taxon>Candidatus Brocadiales</taxon>
        <taxon>Candidatus Brocadiaceae</taxon>
        <taxon>Candidatus Jettenia</taxon>
    </lineage>
</organism>
<evidence type="ECO:0000313" key="1">
    <source>
        <dbReference type="EMBL" id="GAB63402.1"/>
    </source>
</evidence>
<dbReference type="EMBL" id="BAFH01000004">
    <property type="protein sequence ID" value="GAB63402.1"/>
    <property type="molecule type" value="Genomic_DNA"/>
</dbReference>
<proteinExistence type="predicted"/>
<protein>
    <submittedName>
        <fullName evidence="1">Uncharacterized protein</fullName>
    </submittedName>
</protein>
<dbReference type="AlphaFoldDB" id="I3INV7"/>
<gene>
    <name evidence="1" type="ORF">KSU1_D0093</name>
</gene>
<sequence length="54" mass="5951">MIPSPGAAGIVKESPSIMPFSSLFEGIYQSDSCNLFKNQSPSPDIRENLWNVSY</sequence>
<accession>I3INV7</accession>